<dbReference type="Pfam" id="PF17853">
    <property type="entry name" value="GGDEF_2"/>
    <property type="match status" value="1"/>
</dbReference>
<keyword evidence="2" id="KW-0963">Cytoplasm</keyword>
<dbReference type="Proteomes" id="UP001649230">
    <property type="component" value="Chromosome"/>
</dbReference>
<dbReference type="Pfam" id="PF12833">
    <property type="entry name" value="HTH_18"/>
    <property type="match status" value="1"/>
</dbReference>
<keyword evidence="5" id="KW-0805">Transcription regulation</keyword>
<keyword evidence="14" id="KW-1185">Reference proteome</keyword>
<feature type="domain" description="Response regulatory" evidence="11">
    <location>
        <begin position="3"/>
        <end position="120"/>
    </location>
</feature>
<comment type="subcellular location">
    <subcellularLocation>
        <location evidence="1">Cytoplasm</location>
    </subcellularLocation>
</comment>
<dbReference type="EMBL" id="CP090978">
    <property type="protein sequence ID" value="UJF34641.1"/>
    <property type="molecule type" value="Genomic_DNA"/>
</dbReference>
<keyword evidence="3 8" id="KW-0597">Phosphoprotein</keyword>
<evidence type="ECO:0000256" key="2">
    <source>
        <dbReference type="ARBA" id="ARBA00022490"/>
    </source>
</evidence>
<dbReference type="Gene3D" id="3.40.50.2300">
    <property type="match status" value="1"/>
</dbReference>
<dbReference type="Pfam" id="PF00072">
    <property type="entry name" value="Response_reg"/>
    <property type="match status" value="1"/>
</dbReference>
<gene>
    <name evidence="13" type="ORF">L0M14_05545</name>
</gene>
<feature type="modified residue" description="4-aspartylphosphate" evidence="8">
    <location>
        <position position="55"/>
    </location>
</feature>
<dbReference type="SMART" id="SM00342">
    <property type="entry name" value="HTH_ARAC"/>
    <property type="match status" value="1"/>
</dbReference>
<dbReference type="SMART" id="SM00448">
    <property type="entry name" value="REC"/>
    <property type="match status" value="1"/>
</dbReference>
<dbReference type="InterPro" id="IPR051552">
    <property type="entry name" value="HptR"/>
</dbReference>
<dbReference type="Gene3D" id="1.10.10.60">
    <property type="entry name" value="Homeodomain-like"/>
    <property type="match status" value="2"/>
</dbReference>
<reference evidence="13 14" key="1">
    <citation type="journal article" date="2024" name="Int. J. Syst. Evol. Microbiol.">
        <title>Paenibacillus hexagrammi sp. nov., a novel bacterium isolated from the gut content of Hexagrammos agrammus.</title>
        <authorList>
            <person name="Jung H.K."/>
            <person name="Kim D.G."/>
            <person name="Zin H."/>
            <person name="Park J."/>
            <person name="Jung H."/>
            <person name="Kim Y.O."/>
            <person name="Kong H.J."/>
            <person name="Kim J.W."/>
            <person name="Kim Y.S."/>
        </authorList>
    </citation>
    <scope>NUCLEOTIDE SEQUENCE [LARGE SCALE GENOMIC DNA]</scope>
    <source>
        <strain evidence="13 14">YPD9-1</strain>
    </source>
</reference>
<evidence type="ECO:0000256" key="4">
    <source>
        <dbReference type="ARBA" id="ARBA00023012"/>
    </source>
</evidence>
<evidence type="ECO:0000256" key="1">
    <source>
        <dbReference type="ARBA" id="ARBA00004496"/>
    </source>
</evidence>
<dbReference type="PROSITE" id="PS01124">
    <property type="entry name" value="HTH_ARAC_FAMILY_2"/>
    <property type="match status" value="1"/>
</dbReference>
<evidence type="ECO:0000313" key="14">
    <source>
        <dbReference type="Proteomes" id="UP001649230"/>
    </source>
</evidence>
<keyword evidence="9" id="KW-0175">Coiled coil</keyword>
<evidence type="ECO:0000256" key="5">
    <source>
        <dbReference type="ARBA" id="ARBA00023015"/>
    </source>
</evidence>
<dbReference type="InterPro" id="IPR011006">
    <property type="entry name" value="CheY-like_superfamily"/>
</dbReference>
<organism evidence="13 14">
    <name type="scientific">Paenibacillus hexagrammi</name>
    <dbReference type="NCBI Taxonomy" id="2908839"/>
    <lineage>
        <taxon>Bacteria</taxon>
        <taxon>Bacillati</taxon>
        <taxon>Bacillota</taxon>
        <taxon>Bacilli</taxon>
        <taxon>Bacillales</taxon>
        <taxon>Paenibacillaceae</taxon>
        <taxon>Paenibacillus</taxon>
    </lineage>
</organism>
<dbReference type="PROSITE" id="PS50887">
    <property type="entry name" value="GGDEF"/>
    <property type="match status" value="1"/>
</dbReference>
<dbReference type="InterPro" id="IPR009057">
    <property type="entry name" value="Homeodomain-like_sf"/>
</dbReference>
<evidence type="ECO:0000256" key="8">
    <source>
        <dbReference type="PROSITE-ProRule" id="PRU00169"/>
    </source>
</evidence>
<protein>
    <submittedName>
        <fullName evidence="13">Response regulator</fullName>
    </submittedName>
</protein>
<feature type="coiled-coil region" evidence="9">
    <location>
        <begin position="109"/>
        <end position="143"/>
    </location>
</feature>
<keyword evidence="7" id="KW-0804">Transcription</keyword>
<accession>A0ABY3SN55</accession>
<dbReference type="PANTHER" id="PTHR42713:SF3">
    <property type="entry name" value="TRANSCRIPTIONAL REGULATORY PROTEIN HPTR"/>
    <property type="match status" value="1"/>
</dbReference>
<dbReference type="InterPro" id="IPR001789">
    <property type="entry name" value="Sig_transdc_resp-reg_receiver"/>
</dbReference>
<dbReference type="InterPro" id="IPR000160">
    <property type="entry name" value="GGDEF_dom"/>
</dbReference>
<dbReference type="SUPFAM" id="SSF52172">
    <property type="entry name" value="CheY-like"/>
    <property type="match status" value="1"/>
</dbReference>
<keyword evidence="4" id="KW-0902">Two-component regulatory system</keyword>
<sequence>MYKIIIADDEDIVREGIRDSLNWSELGFEVMGTYENGREVLQAVDQAPPDVVLTDINMPLMDGLEVTRYLFEHYPQTKVIILTGYDEFEYAQQAVKLKVHDYILKPNTAEELRQILRKVKAELDEENHQLEDLSKLKQQLRESLPLVRERFLNQWVNGDVCESELKDKLSFLNIQIPGSHFMVAVIDVDDHGELQLFYPENENELLYFAVCNIAGELISKHNNGIVFQNHNDQTVIILFGDQAETLSRDALAVLEEINQSVSSYLKFTISIGVGDICHSLAAIHHSHRRATAALEYRFFLGKNRIIPIGDVEGQMNEGVPYERYWERKLITGLKSGTPHEIEEMVERVISNLKESYHSMERCYIHIQQIIVSIWDMLEELEIHESHQHEASSPLTDIYRLKTIDEIASWLKAYCLHTSGVIAETRNNSYKLQAVRAEEYIQAHYADSDISMDTVCKYLALSTSYFSLIFKNHTGETFISYLTRIRVEKAKELLKCTDLKTYEIADRIGYADPHYFNLIFKKATGMTPTVFRKML</sequence>
<feature type="domain" description="GGDEF" evidence="12">
    <location>
        <begin position="179"/>
        <end position="310"/>
    </location>
</feature>
<evidence type="ECO:0000259" key="12">
    <source>
        <dbReference type="PROSITE" id="PS50887"/>
    </source>
</evidence>
<evidence type="ECO:0000313" key="13">
    <source>
        <dbReference type="EMBL" id="UJF34641.1"/>
    </source>
</evidence>
<dbReference type="RefSeq" id="WP_235121215.1">
    <property type="nucleotide sequence ID" value="NZ_CP090978.1"/>
</dbReference>
<evidence type="ECO:0000256" key="3">
    <source>
        <dbReference type="ARBA" id="ARBA00022553"/>
    </source>
</evidence>
<dbReference type="CDD" id="cd17536">
    <property type="entry name" value="REC_YesN-like"/>
    <property type="match status" value="1"/>
</dbReference>
<dbReference type="InterPro" id="IPR041522">
    <property type="entry name" value="CdaR_GGDEF"/>
</dbReference>
<evidence type="ECO:0000259" key="11">
    <source>
        <dbReference type="PROSITE" id="PS50110"/>
    </source>
</evidence>
<evidence type="ECO:0000256" key="9">
    <source>
        <dbReference type="SAM" id="Coils"/>
    </source>
</evidence>
<dbReference type="SUPFAM" id="SSF46689">
    <property type="entry name" value="Homeodomain-like"/>
    <property type="match status" value="2"/>
</dbReference>
<evidence type="ECO:0000259" key="10">
    <source>
        <dbReference type="PROSITE" id="PS01124"/>
    </source>
</evidence>
<dbReference type="InterPro" id="IPR018060">
    <property type="entry name" value="HTH_AraC"/>
</dbReference>
<feature type="domain" description="HTH araC/xylS-type" evidence="10">
    <location>
        <begin position="434"/>
        <end position="533"/>
    </location>
</feature>
<dbReference type="PROSITE" id="PS50110">
    <property type="entry name" value="RESPONSE_REGULATORY"/>
    <property type="match status" value="1"/>
</dbReference>
<proteinExistence type="predicted"/>
<evidence type="ECO:0000256" key="7">
    <source>
        <dbReference type="ARBA" id="ARBA00023163"/>
    </source>
</evidence>
<keyword evidence="6" id="KW-0238">DNA-binding</keyword>
<evidence type="ECO:0000256" key="6">
    <source>
        <dbReference type="ARBA" id="ARBA00023125"/>
    </source>
</evidence>
<dbReference type="PANTHER" id="PTHR42713">
    <property type="entry name" value="HISTIDINE KINASE-RELATED"/>
    <property type="match status" value="1"/>
</dbReference>
<name>A0ABY3SN55_9BACL</name>